<organism evidence="6 7">
    <name type="scientific">Candidatus Iainarchaeum sp</name>
    <dbReference type="NCBI Taxonomy" id="3101447"/>
    <lineage>
        <taxon>Archaea</taxon>
        <taxon>Candidatus Iainarchaeota</taxon>
        <taxon>Candidatus Iainarchaeia</taxon>
        <taxon>Candidatus Iainarchaeales</taxon>
        <taxon>Candidatus Iainarchaeaceae</taxon>
        <taxon>Candidatus Iainarchaeum</taxon>
    </lineage>
</organism>
<dbReference type="InterPro" id="IPR027417">
    <property type="entry name" value="P-loop_NTPase"/>
</dbReference>
<dbReference type="PROSITE" id="PS50893">
    <property type="entry name" value="ABC_TRANSPORTER_2"/>
    <property type="match status" value="1"/>
</dbReference>
<dbReference type="GO" id="GO:0055085">
    <property type="term" value="P:transmembrane transport"/>
    <property type="evidence" value="ECO:0007669"/>
    <property type="project" value="UniProtKB-ARBA"/>
</dbReference>
<keyword evidence="4 6" id="KW-0067">ATP-binding</keyword>
<reference evidence="6" key="1">
    <citation type="submission" date="2021-03" db="EMBL/GenBank/DDBJ databases">
        <authorList>
            <person name="Jaffe A."/>
        </authorList>
    </citation>
    <scope>NUCLEOTIDE SEQUENCE</scope>
    <source>
        <strain evidence="6">RIFCSPLOWO2_01_FULL_58_19</strain>
    </source>
</reference>
<evidence type="ECO:0000256" key="4">
    <source>
        <dbReference type="ARBA" id="ARBA00022840"/>
    </source>
</evidence>
<evidence type="ECO:0000259" key="5">
    <source>
        <dbReference type="PROSITE" id="PS50893"/>
    </source>
</evidence>
<evidence type="ECO:0000256" key="3">
    <source>
        <dbReference type="ARBA" id="ARBA00022741"/>
    </source>
</evidence>
<dbReference type="InterPro" id="IPR003593">
    <property type="entry name" value="AAA+_ATPase"/>
</dbReference>
<gene>
    <name evidence="6" type="ORF">J4203_02175</name>
</gene>
<comment type="caution">
    <text evidence="6">The sequence shown here is derived from an EMBL/GenBank/DDBJ whole genome shotgun (WGS) entry which is preliminary data.</text>
</comment>
<dbReference type="SUPFAM" id="SSF52540">
    <property type="entry name" value="P-loop containing nucleoside triphosphate hydrolases"/>
    <property type="match status" value="1"/>
</dbReference>
<keyword evidence="3" id="KW-0547">Nucleotide-binding</keyword>
<accession>A0A8T4LHC7</accession>
<dbReference type="GO" id="GO:0005524">
    <property type="term" value="F:ATP binding"/>
    <property type="evidence" value="ECO:0007669"/>
    <property type="project" value="UniProtKB-KW"/>
</dbReference>
<dbReference type="GO" id="GO:0016887">
    <property type="term" value="F:ATP hydrolysis activity"/>
    <property type="evidence" value="ECO:0007669"/>
    <property type="project" value="InterPro"/>
</dbReference>
<protein>
    <submittedName>
        <fullName evidence="6">ABC transporter ATP-binding protein</fullName>
    </submittedName>
</protein>
<dbReference type="PROSITE" id="PS00211">
    <property type="entry name" value="ABC_TRANSPORTER_1"/>
    <property type="match status" value="1"/>
</dbReference>
<dbReference type="InterPro" id="IPR050319">
    <property type="entry name" value="ABC_transp_ATP-bind"/>
</dbReference>
<dbReference type="SMART" id="SM00382">
    <property type="entry name" value="AAA"/>
    <property type="match status" value="1"/>
</dbReference>
<dbReference type="InterPro" id="IPR003439">
    <property type="entry name" value="ABC_transporter-like_ATP-bd"/>
</dbReference>
<evidence type="ECO:0000313" key="6">
    <source>
        <dbReference type="EMBL" id="MBS3062655.1"/>
    </source>
</evidence>
<dbReference type="EMBL" id="JAGVWE010000002">
    <property type="protein sequence ID" value="MBS3062655.1"/>
    <property type="molecule type" value="Genomic_DNA"/>
</dbReference>
<dbReference type="Gene3D" id="3.40.50.300">
    <property type="entry name" value="P-loop containing nucleotide triphosphate hydrolases"/>
    <property type="match status" value="1"/>
</dbReference>
<dbReference type="PANTHER" id="PTHR43776:SF7">
    <property type="entry name" value="D,D-DIPEPTIDE TRANSPORT ATP-BINDING PROTEIN DDPF-RELATED"/>
    <property type="match status" value="1"/>
</dbReference>
<name>A0A8T4LHC7_9ARCH</name>
<dbReference type="AlphaFoldDB" id="A0A8T4LHC7"/>
<proteinExistence type="inferred from homology"/>
<dbReference type="PANTHER" id="PTHR43776">
    <property type="entry name" value="TRANSPORT ATP-BINDING PROTEIN"/>
    <property type="match status" value="1"/>
</dbReference>
<dbReference type="CDD" id="cd03257">
    <property type="entry name" value="ABC_NikE_OppD_transporters"/>
    <property type="match status" value="1"/>
</dbReference>
<reference evidence="6" key="2">
    <citation type="submission" date="2021-05" db="EMBL/GenBank/DDBJ databases">
        <title>Protein family content uncovers lineage relationships and bacterial pathway maintenance mechanisms in DPANN archaea.</title>
        <authorList>
            <person name="Castelle C.J."/>
            <person name="Meheust R."/>
            <person name="Jaffe A.L."/>
            <person name="Seitz K."/>
            <person name="Gong X."/>
            <person name="Baker B.J."/>
            <person name="Banfield J.F."/>
        </authorList>
    </citation>
    <scope>NUCLEOTIDE SEQUENCE</scope>
    <source>
        <strain evidence="6">RIFCSPLOWO2_01_FULL_58_19</strain>
    </source>
</reference>
<dbReference type="Proteomes" id="UP000678237">
    <property type="component" value="Unassembled WGS sequence"/>
</dbReference>
<evidence type="ECO:0000256" key="1">
    <source>
        <dbReference type="ARBA" id="ARBA00005417"/>
    </source>
</evidence>
<sequence length="258" mass="28221">MALLEVRNLCKSFRDSGKAVHAVNGVSFSLEAGTALGLVGESGSGKSTLARLVLRLLEPDAGSIRFNGTNLLDLDFHGMRAQRRWLQIVFQDPFSALNPRMPVHQLLSEPLLNFGLIQSGEARAKASELLALVGLDDSGLFRFPHEFSGGQRQRLCIARALSLQPRLLVLDEPTSGLDVSVQAQLLSLLQRLQKQFGLSYLFISHDLRVVKAVCGQALVLKDGRVVEAGSTRQLFSRPSQAYTRQLVEASKALSLAKF</sequence>
<dbReference type="Pfam" id="PF00005">
    <property type="entry name" value="ABC_tran"/>
    <property type="match status" value="1"/>
</dbReference>
<dbReference type="InterPro" id="IPR017871">
    <property type="entry name" value="ABC_transporter-like_CS"/>
</dbReference>
<keyword evidence="2" id="KW-0813">Transport</keyword>
<feature type="domain" description="ABC transporter" evidence="5">
    <location>
        <begin position="4"/>
        <end position="247"/>
    </location>
</feature>
<comment type="similarity">
    <text evidence="1">Belongs to the ABC transporter superfamily.</text>
</comment>
<evidence type="ECO:0000256" key="2">
    <source>
        <dbReference type="ARBA" id="ARBA00022448"/>
    </source>
</evidence>
<evidence type="ECO:0000313" key="7">
    <source>
        <dbReference type="Proteomes" id="UP000678237"/>
    </source>
</evidence>